<dbReference type="InterPro" id="IPR001138">
    <property type="entry name" value="Zn2Cys6_DnaBD"/>
</dbReference>
<dbReference type="Pfam" id="PF00172">
    <property type="entry name" value="Zn_clus"/>
    <property type="match status" value="1"/>
</dbReference>
<dbReference type="Gene3D" id="4.10.240.10">
    <property type="entry name" value="Zn(2)-C6 fungal-type DNA-binding domain"/>
    <property type="match status" value="1"/>
</dbReference>
<proteinExistence type="predicted"/>
<feature type="region of interest" description="Disordered" evidence="3">
    <location>
        <begin position="41"/>
        <end position="69"/>
    </location>
</feature>
<feature type="compositionally biased region" description="Basic and acidic residues" evidence="3">
    <location>
        <begin position="87"/>
        <end position="97"/>
    </location>
</feature>
<keyword evidence="6" id="KW-1185">Reference proteome</keyword>
<dbReference type="PANTHER" id="PTHR37534:SF9">
    <property type="entry name" value="ZN(II)2CYS6 TRANSCRIPTION FACTOR (EUROFUNG)"/>
    <property type="match status" value="1"/>
</dbReference>
<feature type="domain" description="Zn(2)-C6 fungal-type" evidence="4">
    <location>
        <begin position="6"/>
        <end position="36"/>
    </location>
</feature>
<keyword evidence="2" id="KW-0539">Nucleus</keyword>
<reference evidence="5 6" key="1">
    <citation type="journal article" date="2024" name="J. Plant Pathol.">
        <title>Sequence and assembly of the genome of Seiridium unicorne, isolate CBS 538.82, causal agent of cypress canker disease.</title>
        <authorList>
            <person name="Scali E."/>
            <person name="Rocca G.D."/>
            <person name="Danti R."/>
            <person name="Garbelotto M."/>
            <person name="Barberini S."/>
            <person name="Baroncelli R."/>
            <person name="Emiliani G."/>
        </authorList>
    </citation>
    <scope>NUCLEOTIDE SEQUENCE [LARGE SCALE GENOMIC DNA]</scope>
    <source>
        <strain evidence="5 6">BM-138-508</strain>
    </source>
</reference>
<evidence type="ECO:0000313" key="5">
    <source>
        <dbReference type="EMBL" id="KAK9413857.1"/>
    </source>
</evidence>
<comment type="caution">
    <text evidence="5">The sequence shown here is derived from an EMBL/GenBank/DDBJ whole genome shotgun (WGS) entry which is preliminary data.</text>
</comment>
<feature type="region of interest" description="Disordered" evidence="3">
    <location>
        <begin position="82"/>
        <end position="143"/>
    </location>
</feature>
<dbReference type="Pfam" id="PF11951">
    <property type="entry name" value="Fungal_trans_2"/>
    <property type="match status" value="1"/>
</dbReference>
<dbReference type="Proteomes" id="UP001408356">
    <property type="component" value="Unassembled WGS sequence"/>
</dbReference>
<dbReference type="PROSITE" id="PS50048">
    <property type="entry name" value="ZN2_CY6_FUNGAL_2"/>
    <property type="match status" value="1"/>
</dbReference>
<comment type="subcellular location">
    <subcellularLocation>
        <location evidence="1">Nucleus</location>
    </subcellularLocation>
</comment>
<evidence type="ECO:0000256" key="2">
    <source>
        <dbReference type="ARBA" id="ARBA00023242"/>
    </source>
</evidence>
<feature type="compositionally biased region" description="Polar residues" evidence="3">
    <location>
        <begin position="118"/>
        <end position="138"/>
    </location>
</feature>
<dbReference type="CDD" id="cd00067">
    <property type="entry name" value="GAL4"/>
    <property type="match status" value="1"/>
</dbReference>
<gene>
    <name evidence="5" type="ORF">SUNI508_11553</name>
</gene>
<sequence length="663" mass="74103">MRSYFGCSTCRSRKVKCDEAKPVCGSCVKASRKCVFPEPAAFRNSKPTRHSQSPRGPRPRRSNPPHTWVDVPADLTFVHVTTPCDPKVTEGSKDHSRASSQPLEEDVVLGANHDEPAESTTSAGAWSTPLQPQDTSQLSSPSSYTHFSSFSDLTREYGLDMLNGLGSRASDATSLLRDDAPYTSAPLDQVHGQRDECDTNHHVLELRLLKHFRDGPGQWMDLFDTSAYFSRKVPVLASTSNMLRCSLCAVAAKHIQRKQHLTLNLSLSSCQGTPTPSDRQEGNWEYVSAKYYQKAITNLKTAVDSLALDDDLVRSSIPPDEIFAVIAVLCMCESMDAPGTAWKAHLSALPLFMSNDNTEDDRRYKVRIPRTAIKSPVFWSLARQDILCAFISESQTRLKVEDLMFWHNAGLTTDEICFQLPLTPGLFPDDNDSSAVQEDIKAKQLICILGKVINFITSGDALDPEDFARPPGQRLLVGVAQEQLLECWNAMVSELRQWYEALPVTFAPSVRTRTARNTALSNGQQNQDFQQIWYDIPACAATMQYYHMACILLLVNRPQESTAIRSIVSARLQSYRHDEQRALYHAREICGISNAEPAEPFRIHSVQPLFVAGQVIHESEDQCMVTELLLGIERDLGWSTASYIAKLEDEWYAVRGFDTATML</sequence>
<protein>
    <recommendedName>
        <fullName evidence="4">Zn(2)-C6 fungal-type domain-containing protein</fullName>
    </recommendedName>
</protein>
<accession>A0ABR2UGV1</accession>
<name>A0ABR2UGV1_9PEZI</name>
<evidence type="ECO:0000259" key="4">
    <source>
        <dbReference type="PROSITE" id="PS50048"/>
    </source>
</evidence>
<dbReference type="PANTHER" id="PTHR37534">
    <property type="entry name" value="TRANSCRIPTIONAL ACTIVATOR PROTEIN UGA3"/>
    <property type="match status" value="1"/>
</dbReference>
<organism evidence="5 6">
    <name type="scientific">Seiridium unicorne</name>
    <dbReference type="NCBI Taxonomy" id="138068"/>
    <lineage>
        <taxon>Eukaryota</taxon>
        <taxon>Fungi</taxon>
        <taxon>Dikarya</taxon>
        <taxon>Ascomycota</taxon>
        <taxon>Pezizomycotina</taxon>
        <taxon>Sordariomycetes</taxon>
        <taxon>Xylariomycetidae</taxon>
        <taxon>Amphisphaeriales</taxon>
        <taxon>Sporocadaceae</taxon>
        <taxon>Seiridium</taxon>
    </lineage>
</organism>
<evidence type="ECO:0000256" key="3">
    <source>
        <dbReference type="SAM" id="MobiDB-lite"/>
    </source>
</evidence>
<dbReference type="EMBL" id="JARVKF010000433">
    <property type="protein sequence ID" value="KAK9413857.1"/>
    <property type="molecule type" value="Genomic_DNA"/>
</dbReference>
<evidence type="ECO:0000256" key="1">
    <source>
        <dbReference type="ARBA" id="ARBA00004123"/>
    </source>
</evidence>
<dbReference type="PROSITE" id="PS00463">
    <property type="entry name" value="ZN2_CY6_FUNGAL_1"/>
    <property type="match status" value="1"/>
</dbReference>
<dbReference type="InterPro" id="IPR036864">
    <property type="entry name" value="Zn2-C6_fun-type_DNA-bd_sf"/>
</dbReference>
<dbReference type="InterPro" id="IPR021858">
    <property type="entry name" value="Fun_TF"/>
</dbReference>
<evidence type="ECO:0000313" key="6">
    <source>
        <dbReference type="Proteomes" id="UP001408356"/>
    </source>
</evidence>
<dbReference type="SUPFAM" id="SSF57701">
    <property type="entry name" value="Zn2/Cys6 DNA-binding domain"/>
    <property type="match status" value="1"/>
</dbReference>
<dbReference type="SMART" id="SM00066">
    <property type="entry name" value="GAL4"/>
    <property type="match status" value="1"/>
</dbReference>